<evidence type="ECO:0000256" key="1">
    <source>
        <dbReference type="ARBA" id="ARBA00001947"/>
    </source>
</evidence>
<evidence type="ECO:0000256" key="12">
    <source>
        <dbReference type="ARBA" id="ARBA00047589"/>
    </source>
</evidence>
<keyword evidence="14" id="KW-1185">Reference proteome</keyword>
<reference evidence="13" key="1">
    <citation type="journal article" date="2014" name="Int. J. Syst. Evol. Microbiol.">
        <title>Complete genome sequence of Corynebacterium casei LMG S-19264T (=DSM 44701T), isolated from a smear-ripened cheese.</title>
        <authorList>
            <consortium name="US DOE Joint Genome Institute (JGI-PGF)"/>
            <person name="Walter F."/>
            <person name="Albersmeier A."/>
            <person name="Kalinowski J."/>
            <person name="Ruckert C."/>
        </authorList>
    </citation>
    <scope>NUCLEOTIDE SEQUENCE</scope>
    <source>
        <strain evidence="13">CGMCC 1.12360</strain>
    </source>
</reference>
<dbReference type="NCBIfam" id="NF011652">
    <property type="entry name" value="PRK15070.1"/>
    <property type="match status" value="1"/>
</dbReference>
<name>A0A8J3EKZ3_9BACI</name>
<dbReference type="GO" id="GO:0046872">
    <property type="term" value="F:metal ion binding"/>
    <property type="evidence" value="ECO:0007669"/>
    <property type="project" value="UniProtKB-KW"/>
</dbReference>
<evidence type="ECO:0000256" key="7">
    <source>
        <dbReference type="ARBA" id="ARBA00022833"/>
    </source>
</evidence>
<dbReference type="GO" id="GO:0016747">
    <property type="term" value="F:acyltransferase activity, transferring groups other than amino-acyl groups"/>
    <property type="evidence" value="ECO:0007669"/>
    <property type="project" value="InterPro"/>
</dbReference>
<dbReference type="Proteomes" id="UP000602050">
    <property type="component" value="Unassembled WGS sequence"/>
</dbReference>
<dbReference type="NCBIfam" id="NF040837">
    <property type="entry name" value="BMC_EutD_Gpos"/>
    <property type="match status" value="1"/>
</dbReference>
<dbReference type="PANTHER" id="PTHR39453:SF1">
    <property type="entry name" value="PHOSPHATE PROPANOYLTRANSFERASE"/>
    <property type="match status" value="1"/>
</dbReference>
<comment type="caution">
    <text evidence="13">The sequence shown here is derived from an EMBL/GenBank/DDBJ whole genome shotgun (WGS) entry which is preliminary data.</text>
</comment>
<evidence type="ECO:0000256" key="6">
    <source>
        <dbReference type="ARBA" id="ARBA00022723"/>
    </source>
</evidence>
<organism evidence="13 14">
    <name type="scientific">Compostibacillus humi</name>
    <dbReference type="NCBI Taxonomy" id="1245525"/>
    <lineage>
        <taxon>Bacteria</taxon>
        <taxon>Bacillati</taxon>
        <taxon>Bacillota</taxon>
        <taxon>Bacilli</taxon>
        <taxon>Bacillales</taxon>
        <taxon>Bacillaceae</taxon>
        <taxon>Compostibacillus</taxon>
    </lineage>
</organism>
<dbReference type="Pfam" id="PF06130">
    <property type="entry name" value="PTAC"/>
    <property type="match status" value="1"/>
</dbReference>
<dbReference type="PANTHER" id="PTHR39453">
    <property type="entry name" value="PHOSPHATE PROPANOYLTRANSFERASE"/>
    <property type="match status" value="1"/>
</dbReference>
<evidence type="ECO:0000256" key="4">
    <source>
        <dbReference type="ARBA" id="ARBA00020837"/>
    </source>
</evidence>
<comment type="catalytic activity">
    <reaction evidence="12">
        <text>propanoyl-CoA + phosphate = propanoyl phosphate + CoA</text>
        <dbReference type="Rhea" id="RHEA:28046"/>
        <dbReference type="ChEBI" id="CHEBI:43474"/>
        <dbReference type="ChEBI" id="CHEBI:57287"/>
        <dbReference type="ChEBI" id="CHEBI:57392"/>
        <dbReference type="ChEBI" id="CHEBI:58933"/>
        <dbReference type="EC" id="2.3.1.222"/>
    </reaction>
</comment>
<keyword evidence="5" id="KW-0808">Transferase</keyword>
<evidence type="ECO:0000256" key="10">
    <source>
        <dbReference type="ARBA" id="ARBA00030939"/>
    </source>
</evidence>
<proteinExistence type="inferred from homology"/>
<evidence type="ECO:0000313" key="13">
    <source>
        <dbReference type="EMBL" id="GGH74486.1"/>
    </source>
</evidence>
<comment type="similarity">
    <text evidence="2">Belongs to the PduL family.</text>
</comment>
<evidence type="ECO:0000313" key="14">
    <source>
        <dbReference type="Proteomes" id="UP000602050"/>
    </source>
</evidence>
<evidence type="ECO:0000256" key="11">
    <source>
        <dbReference type="ARBA" id="ARBA00033077"/>
    </source>
</evidence>
<evidence type="ECO:0000256" key="9">
    <source>
        <dbReference type="ARBA" id="ARBA00030044"/>
    </source>
</evidence>
<keyword evidence="8" id="KW-0012">Acyltransferase</keyword>
<sequence length="291" mass="32850">MMQLSAETIAKAVRKVMLEESLVEVEASGRHVHLSREAIDYLFGKGYQLTKDKELSQPGQFACKERITIAGPKGKLENVVILGPERKECQAEISMTDAVTLGLKVPVRESGDIDGTPGITLIHQDRKLQLEKGLIVAKRHIHVSPEDALKLNVKNKEIVQVKVFGERSLIFDDVVIRVHPNFRTRMHIDYDEANACGFQNGALGKIIKKGRSVHDISEPKVRNAAVSDREEATEDKAELHQKLITENDLQKLYLQKVKKIRIPASSIITPLAADYVRQHQLEIERFKEKRK</sequence>
<keyword evidence="6" id="KW-0479">Metal-binding</keyword>
<dbReference type="AlphaFoldDB" id="A0A8J3EKZ3"/>
<protein>
    <recommendedName>
        <fullName evidence="4">Phosphate propanoyltransferase</fullName>
        <ecNumber evidence="3">2.3.1.222</ecNumber>
    </recommendedName>
    <alternativeName>
        <fullName evidence="10">Phosphate acyltransferase PduL</fullName>
    </alternativeName>
    <alternativeName>
        <fullName evidence="9">Phosphotransacylase PduL</fullName>
    </alternativeName>
    <alternativeName>
        <fullName evidence="11">Propanediol utilization protein PduL</fullName>
    </alternativeName>
</protein>
<gene>
    <name evidence="13" type="ORF">GCM10010978_13400</name>
</gene>
<comment type="cofactor">
    <cofactor evidence="1">
        <name>Zn(2+)</name>
        <dbReference type="ChEBI" id="CHEBI:29105"/>
    </cofactor>
</comment>
<dbReference type="InterPro" id="IPR008300">
    <property type="entry name" value="PTAC"/>
</dbReference>
<dbReference type="EC" id="2.3.1.222" evidence="3"/>
<reference evidence="13" key="2">
    <citation type="submission" date="2020-09" db="EMBL/GenBank/DDBJ databases">
        <authorList>
            <person name="Sun Q."/>
            <person name="Zhou Y."/>
        </authorList>
    </citation>
    <scope>NUCLEOTIDE SEQUENCE</scope>
    <source>
        <strain evidence="13">CGMCC 1.12360</strain>
    </source>
</reference>
<keyword evidence="7" id="KW-0862">Zinc</keyword>
<dbReference type="EMBL" id="BMEV01000019">
    <property type="protein sequence ID" value="GGH74486.1"/>
    <property type="molecule type" value="Genomic_DNA"/>
</dbReference>
<evidence type="ECO:0000256" key="3">
    <source>
        <dbReference type="ARBA" id="ARBA00012206"/>
    </source>
</evidence>
<evidence type="ECO:0000256" key="5">
    <source>
        <dbReference type="ARBA" id="ARBA00022679"/>
    </source>
</evidence>
<evidence type="ECO:0000256" key="8">
    <source>
        <dbReference type="ARBA" id="ARBA00023315"/>
    </source>
</evidence>
<accession>A0A8J3EKZ3</accession>
<evidence type="ECO:0000256" key="2">
    <source>
        <dbReference type="ARBA" id="ARBA00007342"/>
    </source>
</evidence>